<dbReference type="Pfam" id="PF02481">
    <property type="entry name" value="DNA_processg_A"/>
    <property type="match status" value="1"/>
</dbReference>
<comment type="similarity">
    <text evidence="1">Belongs to the DprA/Smf family.</text>
</comment>
<dbReference type="InterPro" id="IPR036388">
    <property type="entry name" value="WH-like_DNA-bd_sf"/>
</dbReference>
<dbReference type="NCBIfam" id="TIGR00732">
    <property type="entry name" value="dprA"/>
    <property type="match status" value="1"/>
</dbReference>
<dbReference type="Gene3D" id="3.40.50.450">
    <property type="match status" value="1"/>
</dbReference>
<accession>A0A1F5KTU1</accession>
<dbReference type="SUPFAM" id="SSF102405">
    <property type="entry name" value="MCP/YpsA-like"/>
    <property type="match status" value="1"/>
</dbReference>
<dbReference type="STRING" id="1797785.A3B45_03680"/>
<evidence type="ECO:0000313" key="5">
    <source>
        <dbReference type="Proteomes" id="UP000178565"/>
    </source>
</evidence>
<dbReference type="Proteomes" id="UP000178565">
    <property type="component" value="Unassembled WGS sequence"/>
</dbReference>
<dbReference type="InterPro" id="IPR003488">
    <property type="entry name" value="DprA"/>
</dbReference>
<dbReference type="Gene3D" id="1.10.10.10">
    <property type="entry name" value="Winged helix-like DNA-binding domain superfamily/Winged helix DNA-binding domain"/>
    <property type="match status" value="1"/>
</dbReference>
<dbReference type="InterPro" id="IPR057666">
    <property type="entry name" value="DrpA_SLOG"/>
</dbReference>
<evidence type="ECO:0000313" key="4">
    <source>
        <dbReference type="EMBL" id="OGE44353.1"/>
    </source>
</evidence>
<reference evidence="4 5" key="1">
    <citation type="journal article" date="2016" name="Nat. Commun.">
        <title>Thousands of microbial genomes shed light on interconnected biogeochemical processes in an aquifer system.</title>
        <authorList>
            <person name="Anantharaman K."/>
            <person name="Brown C.T."/>
            <person name="Hug L.A."/>
            <person name="Sharon I."/>
            <person name="Castelle C.J."/>
            <person name="Probst A.J."/>
            <person name="Thomas B.C."/>
            <person name="Singh A."/>
            <person name="Wilkins M.J."/>
            <person name="Karaoz U."/>
            <person name="Brodie E.L."/>
            <person name="Williams K.H."/>
            <person name="Hubbard S.S."/>
            <person name="Banfield J.F."/>
        </authorList>
    </citation>
    <scope>NUCLEOTIDE SEQUENCE [LARGE SCALE GENOMIC DNA]</scope>
</reference>
<evidence type="ECO:0000256" key="1">
    <source>
        <dbReference type="ARBA" id="ARBA00006525"/>
    </source>
</evidence>
<proteinExistence type="inferred from homology"/>
<dbReference type="Pfam" id="PF17782">
    <property type="entry name" value="WHD_DprA"/>
    <property type="match status" value="1"/>
</dbReference>
<gene>
    <name evidence="4" type="ORF">A3B45_03680</name>
</gene>
<protein>
    <submittedName>
        <fullName evidence="4">DNA protecting protein DprA</fullName>
    </submittedName>
</protein>
<evidence type="ECO:0000259" key="2">
    <source>
        <dbReference type="Pfam" id="PF02481"/>
    </source>
</evidence>
<evidence type="ECO:0000259" key="3">
    <source>
        <dbReference type="Pfam" id="PF17782"/>
    </source>
</evidence>
<sequence length="361" mass="39224">MNNIAYLLALHSINGLGPIRLKALLDYFKDPKLAWEASGGELKKAGVPQSVAELLMETRNSLDPQKYLDEIKKSGIKWMSIFDDDYPKLLKEIYDPPVIFYYKGEILKDDENAVGVVGTRKMTGYGRAVTKQLVEELVLAGLTIVSGLARGVDAQAHSTALENNGRTIAILGGGLNKIYPPENGQLAEKIIDGHGAVISEFPPDYPSLPGNFPSRNRIIAGLSKAVLVTEAAEDSGSLITAKLAVEQGREVFAVPGPITSSLSKGPIDLIKLGAKAIFDAQEILDEMGMGKVKSSKLKVKSVEELSKEERLVWECLENDTLHIDEIGRKLNVKAATISALLIKMEIKGIVQNLGNGNYCRK</sequence>
<feature type="domain" description="DprA winged helix" evidence="3">
    <location>
        <begin position="302"/>
        <end position="354"/>
    </location>
</feature>
<organism evidence="4 5">
    <name type="scientific">Candidatus Daviesbacteria bacterium RIFCSPLOWO2_01_FULL_39_12</name>
    <dbReference type="NCBI Taxonomy" id="1797785"/>
    <lineage>
        <taxon>Bacteria</taxon>
        <taxon>Candidatus Daviesiibacteriota</taxon>
    </lineage>
</organism>
<dbReference type="PANTHER" id="PTHR43022:SF1">
    <property type="entry name" value="PROTEIN SMF"/>
    <property type="match status" value="1"/>
</dbReference>
<dbReference type="EMBL" id="MFDM01000003">
    <property type="protein sequence ID" value="OGE44353.1"/>
    <property type="molecule type" value="Genomic_DNA"/>
</dbReference>
<dbReference type="SUPFAM" id="SSF47781">
    <property type="entry name" value="RuvA domain 2-like"/>
    <property type="match status" value="1"/>
</dbReference>
<dbReference type="AlphaFoldDB" id="A0A1F5KTU1"/>
<name>A0A1F5KTU1_9BACT</name>
<dbReference type="InterPro" id="IPR010994">
    <property type="entry name" value="RuvA_2-like"/>
</dbReference>
<comment type="caution">
    <text evidence="4">The sequence shown here is derived from an EMBL/GenBank/DDBJ whole genome shotgun (WGS) entry which is preliminary data.</text>
</comment>
<dbReference type="GO" id="GO:0009294">
    <property type="term" value="P:DNA-mediated transformation"/>
    <property type="evidence" value="ECO:0007669"/>
    <property type="project" value="InterPro"/>
</dbReference>
<dbReference type="PANTHER" id="PTHR43022">
    <property type="entry name" value="PROTEIN SMF"/>
    <property type="match status" value="1"/>
</dbReference>
<feature type="domain" description="Smf/DprA SLOG" evidence="2">
    <location>
        <begin position="79"/>
        <end position="287"/>
    </location>
</feature>
<dbReference type="InterPro" id="IPR041614">
    <property type="entry name" value="DprA_WH"/>
</dbReference>